<proteinExistence type="inferred from homology"/>
<dbReference type="Pfam" id="PF00281">
    <property type="entry name" value="Ribosomal_L5"/>
    <property type="match status" value="1"/>
</dbReference>
<dbReference type="GO" id="GO:0006412">
    <property type="term" value="P:translation"/>
    <property type="evidence" value="ECO:0007669"/>
    <property type="project" value="InterPro"/>
</dbReference>
<gene>
    <name evidence="8" type="ORF">BN1211_0933</name>
    <name evidence="9" type="ORF">CYBJADRAFT_160268</name>
</gene>
<dbReference type="InterPro" id="IPR002132">
    <property type="entry name" value="Ribosomal_uL5"/>
</dbReference>
<dbReference type="EMBL" id="CDQK01000001">
    <property type="protein sequence ID" value="CEP20946.1"/>
    <property type="molecule type" value="Genomic_DNA"/>
</dbReference>
<evidence type="ECO:0000256" key="3">
    <source>
        <dbReference type="ARBA" id="ARBA00023274"/>
    </source>
</evidence>
<evidence type="ECO:0000256" key="1">
    <source>
        <dbReference type="ARBA" id="ARBA00008553"/>
    </source>
</evidence>
<evidence type="ECO:0000256" key="5">
    <source>
        <dbReference type="SAM" id="MobiDB-lite"/>
    </source>
</evidence>
<accession>A0A0H5BZZ5</accession>
<dbReference type="Pfam" id="PF00673">
    <property type="entry name" value="Ribosomal_L5_C"/>
    <property type="match status" value="1"/>
</dbReference>
<keyword evidence="11" id="KW-1185">Reference proteome</keyword>
<name>A0A0H5BZZ5_CYBJN</name>
<accession>A0A1E4S9X6</accession>
<comment type="similarity">
    <text evidence="1">Belongs to the universal ribosomal protein uL5 family.</text>
</comment>
<evidence type="ECO:0000256" key="2">
    <source>
        <dbReference type="ARBA" id="ARBA00022980"/>
    </source>
</evidence>
<evidence type="ECO:0000313" key="8">
    <source>
        <dbReference type="EMBL" id="CEP20946.1"/>
    </source>
</evidence>
<dbReference type="Proteomes" id="UP000094389">
    <property type="component" value="Unassembled WGS sequence"/>
</dbReference>
<dbReference type="InterPro" id="IPR031309">
    <property type="entry name" value="Ribosomal_uL5_C"/>
</dbReference>
<dbReference type="GO" id="GO:0003735">
    <property type="term" value="F:structural constituent of ribosome"/>
    <property type="evidence" value="ECO:0007669"/>
    <property type="project" value="InterPro"/>
</dbReference>
<dbReference type="Gene3D" id="3.30.1440.10">
    <property type="match status" value="1"/>
</dbReference>
<feature type="domain" description="Large ribosomal subunit protein uL5 C-terminal" evidence="7">
    <location>
        <begin position="191"/>
        <end position="287"/>
    </location>
</feature>
<keyword evidence="3" id="KW-0687">Ribonucleoprotein</keyword>
<evidence type="ECO:0000313" key="10">
    <source>
        <dbReference type="Proteomes" id="UP000038830"/>
    </source>
</evidence>
<dbReference type="EMBL" id="KV453925">
    <property type="protein sequence ID" value="ODV76294.1"/>
    <property type="molecule type" value="Genomic_DNA"/>
</dbReference>
<dbReference type="AlphaFoldDB" id="A0A0H5BZZ5"/>
<dbReference type="GO" id="GO:0005840">
    <property type="term" value="C:ribosome"/>
    <property type="evidence" value="ECO:0007669"/>
    <property type="project" value="UniProtKB-KW"/>
</dbReference>
<sequence length="301" mass="33658">MRLTVGGARFFSSTRAAAGKAGCNTVAPVHHTVKIDKNRLSPRFPGLQHSKLDIRHPGYKPTSTYQDRVAEYYSNSVQSDLLLINAQHGESRQPGYKRREWDGSSPFHLNRSLRKPKGSDAETPDIKPHSAANVPKIEAIHINCYVEQAKDNVNHAISALVQLQQITGVKPKPIYSKTNVLHWRVRAGYQMGASVVLKGRPMHQFIATLTEVVFPRIRMFKGVSNKSGDTLGDIQFGLRPDDVKFFPEIEQNQDNWSKTYGFHVNVVTSAQTDAEARTLLSAYGIPFYGSEKGVKPENVEY</sequence>
<reference evidence="8" key="1">
    <citation type="submission" date="2014-12" db="EMBL/GenBank/DDBJ databases">
        <authorList>
            <person name="Jaenicke S."/>
        </authorList>
    </citation>
    <scope>NUCLEOTIDE SEQUENCE [LARGE SCALE GENOMIC DNA]</scope>
    <source>
        <strain evidence="8">CBS1600</strain>
    </source>
</reference>
<organism evidence="8 10">
    <name type="scientific">Cyberlindnera jadinii (strain ATCC 18201 / CBS 1600 / BCRC 20928 / JCM 3617 / NBRC 0987 / NRRL Y-1542)</name>
    <name type="common">Torula yeast</name>
    <name type="synonym">Candida utilis</name>
    <dbReference type="NCBI Taxonomy" id="983966"/>
    <lineage>
        <taxon>Eukaryota</taxon>
        <taxon>Fungi</taxon>
        <taxon>Dikarya</taxon>
        <taxon>Ascomycota</taxon>
        <taxon>Saccharomycotina</taxon>
        <taxon>Saccharomycetes</taxon>
        <taxon>Phaffomycetales</taxon>
        <taxon>Phaffomycetaceae</taxon>
        <taxon>Cyberlindnera</taxon>
    </lineage>
</organism>
<evidence type="ECO:0000313" key="9">
    <source>
        <dbReference type="EMBL" id="ODV76294.1"/>
    </source>
</evidence>
<reference evidence="10" key="2">
    <citation type="journal article" date="2015" name="J. Biotechnol.">
        <title>The structure of the Cyberlindnera jadinii genome and its relation to Candida utilis analyzed by the occurrence of single nucleotide polymorphisms.</title>
        <authorList>
            <person name="Rupp O."/>
            <person name="Brinkrolf K."/>
            <person name="Buerth C."/>
            <person name="Kunigo M."/>
            <person name="Schneider J."/>
            <person name="Jaenicke S."/>
            <person name="Goesmann A."/>
            <person name="Puehler A."/>
            <person name="Jaeger K.-E."/>
            <person name="Ernst J.F."/>
        </authorList>
    </citation>
    <scope>NUCLEOTIDE SEQUENCE [LARGE SCALE GENOMIC DNA]</scope>
    <source>
        <strain evidence="10">ATCC 18201 / CBS 1600 / BCRC 20928 / JCM 3617 / NBRC 0987 / NRRL Y-1542</strain>
    </source>
</reference>
<dbReference type="GO" id="GO:1990904">
    <property type="term" value="C:ribonucleoprotein complex"/>
    <property type="evidence" value="ECO:0007669"/>
    <property type="project" value="UniProtKB-KW"/>
</dbReference>
<dbReference type="OMA" id="HINCYVE"/>
<dbReference type="SUPFAM" id="SSF55282">
    <property type="entry name" value="RL5-like"/>
    <property type="match status" value="1"/>
</dbReference>
<evidence type="ECO:0000313" key="11">
    <source>
        <dbReference type="Proteomes" id="UP000094389"/>
    </source>
</evidence>
<dbReference type="PANTHER" id="PTHR11994">
    <property type="entry name" value="60S RIBOSOMAL PROTEIN L11-RELATED"/>
    <property type="match status" value="1"/>
</dbReference>
<feature type="domain" description="Large ribosomal subunit protein uL5 N-terminal" evidence="6">
    <location>
        <begin position="133"/>
        <end position="186"/>
    </location>
</feature>
<dbReference type="STRING" id="983966.A0A0H5BZZ5"/>
<dbReference type="InterPro" id="IPR031310">
    <property type="entry name" value="Ribosomal_uL5_N"/>
</dbReference>
<dbReference type="InterPro" id="IPR022803">
    <property type="entry name" value="Ribosomal_uL5_dom_sf"/>
</dbReference>
<dbReference type="FunFam" id="3.30.1440.10:FF:000001">
    <property type="entry name" value="50S ribosomal protein L5"/>
    <property type="match status" value="1"/>
</dbReference>
<evidence type="ECO:0000259" key="7">
    <source>
        <dbReference type="Pfam" id="PF00673"/>
    </source>
</evidence>
<feature type="region of interest" description="Disordered" evidence="5">
    <location>
        <begin position="89"/>
        <end position="129"/>
    </location>
</feature>
<protein>
    <recommendedName>
        <fullName evidence="4">Large ribosomal subunit protein uL5m</fullName>
    </recommendedName>
</protein>
<keyword evidence="2 9" id="KW-0689">Ribosomal protein</keyword>
<dbReference type="OrthoDB" id="539541at2759"/>
<dbReference type="Proteomes" id="UP000038830">
    <property type="component" value="Unassembled WGS sequence"/>
</dbReference>
<evidence type="ECO:0000256" key="4">
    <source>
        <dbReference type="ARBA" id="ARBA00040368"/>
    </source>
</evidence>
<reference evidence="9 11" key="3">
    <citation type="journal article" date="2016" name="Proc. Natl. Acad. Sci. U.S.A.">
        <title>Comparative genomics of biotechnologically important yeasts.</title>
        <authorList>
            <person name="Riley R."/>
            <person name="Haridas S."/>
            <person name="Wolfe K.H."/>
            <person name="Lopes M.R."/>
            <person name="Hittinger C.T."/>
            <person name="Goeker M."/>
            <person name="Salamov A.A."/>
            <person name="Wisecaver J.H."/>
            <person name="Long T.M."/>
            <person name="Calvey C.H."/>
            <person name="Aerts A.L."/>
            <person name="Barry K.W."/>
            <person name="Choi C."/>
            <person name="Clum A."/>
            <person name="Coughlan A.Y."/>
            <person name="Deshpande S."/>
            <person name="Douglass A.P."/>
            <person name="Hanson S.J."/>
            <person name="Klenk H.-P."/>
            <person name="LaButti K.M."/>
            <person name="Lapidus A."/>
            <person name="Lindquist E.A."/>
            <person name="Lipzen A.M."/>
            <person name="Meier-Kolthoff J.P."/>
            <person name="Ohm R.A."/>
            <person name="Otillar R.P."/>
            <person name="Pangilinan J.L."/>
            <person name="Peng Y."/>
            <person name="Rokas A."/>
            <person name="Rosa C.A."/>
            <person name="Scheuner C."/>
            <person name="Sibirny A.A."/>
            <person name="Slot J.C."/>
            <person name="Stielow J.B."/>
            <person name="Sun H."/>
            <person name="Kurtzman C.P."/>
            <person name="Blackwell M."/>
            <person name="Grigoriev I.V."/>
            <person name="Jeffries T.W."/>
        </authorList>
    </citation>
    <scope>NUCLEOTIDE SEQUENCE [LARGE SCALE GENOMIC DNA]</scope>
    <source>
        <strain evidence="11">ATCC 18201 / CBS 1600 / BCRC 20928 / JCM 3617 / NBRC 0987 / NRRL Y-1542</strain>
        <strain evidence="9">NRRL Y-1542</strain>
    </source>
</reference>
<evidence type="ECO:0000259" key="6">
    <source>
        <dbReference type="Pfam" id="PF00281"/>
    </source>
</evidence>
<feature type="compositionally biased region" description="Basic and acidic residues" evidence="5">
    <location>
        <begin position="117"/>
        <end position="128"/>
    </location>
</feature>